<dbReference type="GeneID" id="18802362"/>
<feature type="region of interest" description="Disordered" evidence="1">
    <location>
        <begin position="128"/>
        <end position="198"/>
    </location>
</feature>
<feature type="compositionally biased region" description="Low complexity" evidence="1">
    <location>
        <begin position="346"/>
        <end position="355"/>
    </location>
</feature>
<dbReference type="RefSeq" id="XP_007311241.1">
    <property type="nucleotide sequence ID" value="XM_007311179.1"/>
</dbReference>
<dbReference type="EMBL" id="JH687402">
    <property type="protein sequence ID" value="EIM79667.1"/>
    <property type="molecule type" value="Genomic_DNA"/>
</dbReference>
<feature type="compositionally biased region" description="Pro residues" evidence="1">
    <location>
        <begin position="132"/>
        <end position="146"/>
    </location>
</feature>
<feature type="compositionally biased region" description="Basic and acidic residues" evidence="1">
    <location>
        <begin position="387"/>
        <end position="398"/>
    </location>
</feature>
<dbReference type="Proteomes" id="UP000053927">
    <property type="component" value="Unassembled WGS sequence"/>
</dbReference>
<protein>
    <submittedName>
        <fullName evidence="2">Uncharacterized protein</fullName>
    </submittedName>
</protein>
<evidence type="ECO:0000313" key="3">
    <source>
        <dbReference type="Proteomes" id="UP000053927"/>
    </source>
</evidence>
<dbReference type="KEGG" id="shs:STEHIDRAFT_163491"/>
<feature type="region of interest" description="Disordered" evidence="1">
    <location>
        <begin position="39"/>
        <end position="64"/>
    </location>
</feature>
<sequence length="1238" mass="136982">MSTGKRTADHLPPSAQVSNRPRYVAPKFLRVLLQRNPHSSPPYVTPVPVPPHAASEGPSMNDSSPPYVAPVPPYVAPVPPYVAPVPPYVAPVPPYVAPVLVPPRAASEGPFNSDDNSLLLERSLRRAFTPDFPTPSSSPSPSPCPSPSHALYPIAESSAEQESDAHYSRIDAPDGTRETSMDATRSHAQASPDTSSPIWRSLSHMQKAEYSRQCQAILTAASREVPPLDLVSSNFHSLLVALGIHHTQNEAGARAVLNKHKTLNNLIKSFRQHLMSSHPMDIVASDFYEIKRGQPYLPWLKHGTIHIGETPRTPENQGTEHLERPGAPKKQTPKEKQKQKQKQKQKPVTQTIQPTLDKPTTDATPEDPPGPSFEQVKTAPPRPQHPHPSDEPYTPKKRGADEVKQTIDDVFQTYDPFLDRLKNGSLLSEEFKLGGEMSSVFARDLIGMDKDETDLSAKHKFSARVSLLSGASGTGKTQTCARLLGNFCGLGISCRPPELGKDPTDPGFRSCSGILNSLAERSKFGPISGDPAQLGENRKIVRTCVLTSVLSRVSVLEAFLKCKPDGVSVATWKMQWALFELHPELSYKGFPELYQDICERLEDDLRDASPSAIWAILRATMHRLKSNFPEYMKIFYFIIDEAQFSALEYTSYFRSRADPDRPRSFLTEVVNVLTGLGLATHTVISGISLSEDQIIDSVQSTTARLGTRLKVVYIPDGFYDKEEQRKYILKHLGPWAEKRKIPVKSFKRLVQRMLDLFPGRYRVTACFIEIVLRSDTESPHRLFTLFALRLTEGYVCTDGGQIEREEACLEGKAIELANEIRPIIDWKEYDSLPADVKTTVIHMVARYITTGTMSTVTDKELKLVKASIGHVRCEETYDGSTDKVGSTGLGATGKGTTRKGTTGKGTTGNGSADDGSTDKNSAHKSESRGADGQKAFVVSITEPLVIFSLMIRCKDELIKAVGDSTRWAPEPCSQGRSYELQILVIIALMFGGQFRRLGDLLLFREKYKHLEDLECELVAIYKVDGEYVASSAGWGCGPSSSLPLGFRANKAPDLKETVERGVGAAFYLPDPNNHIDVEFYARPKGSSKIIRIHVQAKFTTGENGKIRSVTFREAKQSLDPEWIYMSRCNKPGEPDRKLSTEEGPAIMEIFEKMRLAKHGDYEPLVPLSAEDEAKIPDHISVIAIAGPEETPKQFSKCEEDAWGPLSVTQSWPFKRYFGATWALAGAQNMVKVPEPRAT</sequence>
<evidence type="ECO:0000313" key="2">
    <source>
        <dbReference type="EMBL" id="EIM79667.1"/>
    </source>
</evidence>
<feature type="compositionally biased region" description="Pro residues" evidence="1">
    <location>
        <begin position="39"/>
        <end position="51"/>
    </location>
</feature>
<proteinExistence type="predicted"/>
<feature type="region of interest" description="Disordered" evidence="1">
    <location>
        <begin position="307"/>
        <end position="398"/>
    </location>
</feature>
<reference evidence="3" key="1">
    <citation type="journal article" date="2012" name="Science">
        <title>The Paleozoic origin of enzymatic lignin decomposition reconstructed from 31 fungal genomes.</title>
        <authorList>
            <person name="Floudas D."/>
            <person name="Binder M."/>
            <person name="Riley R."/>
            <person name="Barry K."/>
            <person name="Blanchette R.A."/>
            <person name="Henrissat B."/>
            <person name="Martinez A.T."/>
            <person name="Otillar R."/>
            <person name="Spatafora J.W."/>
            <person name="Yadav J.S."/>
            <person name="Aerts A."/>
            <person name="Benoit I."/>
            <person name="Boyd A."/>
            <person name="Carlson A."/>
            <person name="Copeland A."/>
            <person name="Coutinho P.M."/>
            <person name="de Vries R.P."/>
            <person name="Ferreira P."/>
            <person name="Findley K."/>
            <person name="Foster B."/>
            <person name="Gaskell J."/>
            <person name="Glotzer D."/>
            <person name="Gorecki P."/>
            <person name="Heitman J."/>
            <person name="Hesse C."/>
            <person name="Hori C."/>
            <person name="Igarashi K."/>
            <person name="Jurgens J.A."/>
            <person name="Kallen N."/>
            <person name="Kersten P."/>
            <person name="Kohler A."/>
            <person name="Kuees U."/>
            <person name="Kumar T.K.A."/>
            <person name="Kuo A."/>
            <person name="LaButti K."/>
            <person name="Larrondo L.F."/>
            <person name="Lindquist E."/>
            <person name="Ling A."/>
            <person name="Lombard V."/>
            <person name="Lucas S."/>
            <person name="Lundell T."/>
            <person name="Martin R."/>
            <person name="McLaughlin D.J."/>
            <person name="Morgenstern I."/>
            <person name="Morin E."/>
            <person name="Murat C."/>
            <person name="Nagy L.G."/>
            <person name="Nolan M."/>
            <person name="Ohm R.A."/>
            <person name="Patyshakuliyeva A."/>
            <person name="Rokas A."/>
            <person name="Ruiz-Duenas F.J."/>
            <person name="Sabat G."/>
            <person name="Salamov A."/>
            <person name="Samejima M."/>
            <person name="Schmutz J."/>
            <person name="Slot J.C."/>
            <person name="St John F."/>
            <person name="Stenlid J."/>
            <person name="Sun H."/>
            <person name="Sun S."/>
            <person name="Syed K."/>
            <person name="Tsang A."/>
            <person name="Wiebenga A."/>
            <person name="Young D."/>
            <person name="Pisabarro A."/>
            <person name="Eastwood D.C."/>
            <person name="Martin F."/>
            <person name="Cullen D."/>
            <person name="Grigoriev I.V."/>
            <person name="Hibbett D.S."/>
        </authorList>
    </citation>
    <scope>NUCLEOTIDE SEQUENCE [LARGE SCALE GENOMIC DNA]</scope>
    <source>
        <strain evidence="3">FP-91666</strain>
    </source>
</reference>
<name>R7RZC5_STEHR</name>
<feature type="compositionally biased region" description="Basic and acidic residues" evidence="1">
    <location>
        <begin position="318"/>
        <end position="338"/>
    </location>
</feature>
<gene>
    <name evidence="2" type="ORF">STEHIDRAFT_163491</name>
</gene>
<dbReference type="AlphaFoldDB" id="R7RZC5"/>
<evidence type="ECO:0000256" key="1">
    <source>
        <dbReference type="SAM" id="MobiDB-lite"/>
    </source>
</evidence>
<feature type="compositionally biased region" description="Polar residues" evidence="1">
    <location>
        <begin position="181"/>
        <end position="198"/>
    </location>
</feature>
<organism evidence="2 3">
    <name type="scientific">Stereum hirsutum (strain FP-91666)</name>
    <name type="common">White-rot fungus</name>
    <dbReference type="NCBI Taxonomy" id="721885"/>
    <lineage>
        <taxon>Eukaryota</taxon>
        <taxon>Fungi</taxon>
        <taxon>Dikarya</taxon>
        <taxon>Basidiomycota</taxon>
        <taxon>Agaricomycotina</taxon>
        <taxon>Agaricomycetes</taxon>
        <taxon>Russulales</taxon>
        <taxon>Stereaceae</taxon>
        <taxon>Stereum</taxon>
    </lineage>
</organism>
<keyword evidence="3" id="KW-1185">Reference proteome</keyword>
<feature type="compositionally biased region" description="Basic and acidic residues" evidence="1">
    <location>
        <begin position="916"/>
        <end position="928"/>
    </location>
</feature>
<feature type="compositionally biased region" description="Basic and acidic residues" evidence="1">
    <location>
        <begin position="163"/>
        <end position="180"/>
    </location>
</feature>
<accession>R7RZC5</accession>
<feature type="region of interest" description="Disordered" evidence="1">
    <location>
        <begin position="878"/>
        <end position="928"/>
    </location>
</feature>